<sequence length="108" mass="11825">MNHESFHVLEKYIISKSNLSVCSPDFLEIILTVPVDCPDQQSTAPPAPAPHHSFAQNQNQKPLDPKKKTSSMNLQSSYSPCHRLDEPPATAAAALSSYMFTLPAVSTM</sequence>
<evidence type="ECO:0000313" key="3">
    <source>
        <dbReference type="Proteomes" id="UP001314229"/>
    </source>
</evidence>
<dbReference type="Proteomes" id="UP001314229">
    <property type="component" value="Unassembled WGS sequence"/>
</dbReference>
<name>A0AAV1Q6S7_SCOSC</name>
<organism evidence="2 3">
    <name type="scientific">Scomber scombrus</name>
    <name type="common">Atlantic mackerel</name>
    <name type="synonym">Scomber vernalis</name>
    <dbReference type="NCBI Taxonomy" id="13677"/>
    <lineage>
        <taxon>Eukaryota</taxon>
        <taxon>Metazoa</taxon>
        <taxon>Chordata</taxon>
        <taxon>Craniata</taxon>
        <taxon>Vertebrata</taxon>
        <taxon>Euteleostomi</taxon>
        <taxon>Actinopterygii</taxon>
        <taxon>Neopterygii</taxon>
        <taxon>Teleostei</taxon>
        <taxon>Neoteleostei</taxon>
        <taxon>Acanthomorphata</taxon>
        <taxon>Pelagiaria</taxon>
        <taxon>Scombriformes</taxon>
        <taxon>Scombridae</taxon>
        <taxon>Scomber</taxon>
    </lineage>
</organism>
<dbReference type="AlphaFoldDB" id="A0AAV1Q6S7"/>
<evidence type="ECO:0000313" key="2">
    <source>
        <dbReference type="EMBL" id="CAK6979090.1"/>
    </source>
</evidence>
<gene>
    <name evidence="2" type="ORF">FSCOSCO3_A013466</name>
</gene>
<protein>
    <submittedName>
        <fullName evidence="2">Uncharacterized protein</fullName>
    </submittedName>
</protein>
<comment type="caution">
    <text evidence="2">The sequence shown here is derived from an EMBL/GenBank/DDBJ whole genome shotgun (WGS) entry which is preliminary data.</text>
</comment>
<dbReference type="EMBL" id="CAWUFR010000546">
    <property type="protein sequence ID" value="CAK6979090.1"/>
    <property type="molecule type" value="Genomic_DNA"/>
</dbReference>
<feature type="region of interest" description="Disordered" evidence="1">
    <location>
        <begin position="38"/>
        <end position="84"/>
    </location>
</feature>
<evidence type="ECO:0000256" key="1">
    <source>
        <dbReference type="SAM" id="MobiDB-lite"/>
    </source>
</evidence>
<proteinExistence type="predicted"/>
<feature type="compositionally biased region" description="Polar residues" evidence="1">
    <location>
        <begin position="70"/>
        <end position="79"/>
    </location>
</feature>
<accession>A0AAV1Q6S7</accession>
<keyword evidence="3" id="KW-1185">Reference proteome</keyword>
<reference evidence="2 3" key="1">
    <citation type="submission" date="2024-01" db="EMBL/GenBank/DDBJ databases">
        <authorList>
            <person name="Alioto T."/>
            <person name="Alioto T."/>
            <person name="Gomez Garrido J."/>
        </authorList>
    </citation>
    <scope>NUCLEOTIDE SEQUENCE [LARGE SCALE GENOMIC DNA]</scope>
</reference>